<dbReference type="OrthoDB" id="9806751at2"/>
<name>A0A4V3JR54_9LEPT</name>
<keyword evidence="3" id="KW-1185">Reference proteome</keyword>
<evidence type="ECO:0000313" key="2">
    <source>
        <dbReference type="EMBL" id="TGL58313.1"/>
    </source>
</evidence>
<proteinExistence type="predicted"/>
<protein>
    <submittedName>
        <fullName evidence="2">Toxin-antitoxin system, toxin component</fullName>
    </submittedName>
</protein>
<dbReference type="EMBL" id="RQGF01000042">
    <property type="protein sequence ID" value="TGL58313.1"/>
    <property type="molecule type" value="Genomic_DNA"/>
</dbReference>
<accession>A0A4V3JR54</accession>
<dbReference type="AlphaFoldDB" id="A0A4V3JR54"/>
<gene>
    <name evidence="2" type="ORF">EHQ64_18665</name>
</gene>
<comment type="caution">
    <text evidence="2">The sequence shown here is derived from an EMBL/GenBank/DDBJ whole genome shotgun (WGS) entry which is preliminary data.</text>
</comment>
<dbReference type="Proteomes" id="UP000297762">
    <property type="component" value="Unassembled WGS sequence"/>
</dbReference>
<feature type="domain" description="DUF5615" evidence="1">
    <location>
        <begin position="4"/>
        <end position="110"/>
    </location>
</feature>
<evidence type="ECO:0000313" key="3">
    <source>
        <dbReference type="Proteomes" id="UP000297762"/>
    </source>
</evidence>
<dbReference type="RefSeq" id="WP_135651319.1">
    <property type="nucleotide sequence ID" value="NZ_RQGF01000042.1"/>
</dbReference>
<evidence type="ECO:0000259" key="1">
    <source>
        <dbReference type="Pfam" id="PF18480"/>
    </source>
</evidence>
<dbReference type="Pfam" id="PF18480">
    <property type="entry name" value="DUF5615"/>
    <property type="match status" value="1"/>
</dbReference>
<reference evidence="2" key="1">
    <citation type="journal article" date="2019" name="PLoS Negl. Trop. Dis.">
        <title>Revisiting the worldwide diversity of Leptospira species in the environment.</title>
        <authorList>
            <person name="Vincent A.T."/>
            <person name="Schiettekatte O."/>
            <person name="Bourhy P."/>
            <person name="Veyrier F.J."/>
            <person name="Picardeau M."/>
        </authorList>
    </citation>
    <scope>NUCLEOTIDE SEQUENCE [LARGE SCALE GENOMIC DNA]</scope>
    <source>
        <strain evidence="2">201702455</strain>
    </source>
</reference>
<sequence>MPVKLLADENVDFRIIRKLRESGYKVFSILEDCRGVKDSQIVSLTYKLDCILLTLDKDFGEWVFAHKQTLNGIIFLRYHAKDFQKIPDAIATLLQNQGENLRGKFVVLTLKKVRIREIRL</sequence>
<dbReference type="InterPro" id="IPR041049">
    <property type="entry name" value="DUF5615"/>
</dbReference>
<organism evidence="2 3">
    <name type="scientific">Leptospira sarikeiensis</name>
    <dbReference type="NCBI Taxonomy" id="2484943"/>
    <lineage>
        <taxon>Bacteria</taxon>
        <taxon>Pseudomonadati</taxon>
        <taxon>Spirochaetota</taxon>
        <taxon>Spirochaetia</taxon>
        <taxon>Leptospirales</taxon>
        <taxon>Leptospiraceae</taxon>
        <taxon>Leptospira</taxon>
    </lineage>
</organism>